<reference evidence="2" key="1">
    <citation type="submission" date="2018-01" db="EMBL/GenBank/DDBJ databases">
        <title>An insight into the sialome of Amazonian anophelines.</title>
        <authorList>
            <person name="Ribeiro J.M."/>
            <person name="Scarpassa V."/>
            <person name="Calvo E."/>
        </authorList>
    </citation>
    <scope>NUCLEOTIDE SEQUENCE</scope>
</reference>
<sequence length="70" mass="7996">MMALMLSASVFSSLRNCYLLSWSLANGLLRIRYSANECARVSWISRFFLLAFITIELFFSSLSFTDNIVS</sequence>
<keyword evidence="1" id="KW-1133">Transmembrane helix</keyword>
<keyword evidence="1" id="KW-0472">Membrane</keyword>
<name>A0A2M4D6G9_ANODA</name>
<proteinExistence type="predicted"/>
<dbReference type="EMBL" id="GGFL01008510">
    <property type="protein sequence ID" value="MBW72688.1"/>
    <property type="molecule type" value="Transcribed_RNA"/>
</dbReference>
<keyword evidence="1" id="KW-0812">Transmembrane</keyword>
<dbReference type="AlphaFoldDB" id="A0A2M4D6G9"/>
<organism evidence="2">
    <name type="scientific">Anopheles darlingi</name>
    <name type="common">Mosquito</name>
    <dbReference type="NCBI Taxonomy" id="43151"/>
    <lineage>
        <taxon>Eukaryota</taxon>
        <taxon>Metazoa</taxon>
        <taxon>Ecdysozoa</taxon>
        <taxon>Arthropoda</taxon>
        <taxon>Hexapoda</taxon>
        <taxon>Insecta</taxon>
        <taxon>Pterygota</taxon>
        <taxon>Neoptera</taxon>
        <taxon>Endopterygota</taxon>
        <taxon>Diptera</taxon>
        <taxon>Nematocera</taxon>
        <taxon>Culicoidea</taxon>
        <taxon>Culicidae</taxon>
        <taxon>Anophelinae</taxon>
        <taxon>Anopheles</taxon>
    </lineage>
</organism>
<accession>A0A2M4D6G9</accession>
<protein>
    <submittedName>
        <fullName evidence="2">Uncharacterized protein</fullName>
    </submittedName>
</protein>
<evidence type="ECO:0000256" key="1">
    <source>
        <dbReference type="SAM" id="Phobius"/>
    </source>
</evidence>
<feature type="transmembrane region" description="Helical" evidence="1">
    <location>
        <begin position="43"/>
        <end position="64"/>
    </location>
</feature>
<evidence type="ECO:0000313" key="2">
    <source>
        <dbReference type="EMBL" id="MBW72688.1"/>
    </source>
</evidence>